<keyword evidence="5" id="KW-1133">Transmembrane helix</keyword>
<dbReference type="EMBL" id="FNFP01000001">
    <property type="protein sequence ID" value="SDK02247.1"/>
    <property type="molecule type" value="Genomic_DNA"/>
</dbReference>
<protein>
    <submittedName>
        <fullName evidence="6">Zinc transport system substrate-binding protein</fullName>
    </submittedName>
</protein>
<dbReference type="InterPro" id="IPR006127">
    <property type="entry name" value="ZnuA-like"/>
</dbReference>
<keyword evidence="7" id="KW-1185">Reference proteome</keyword>
<dbReference type="OrthoDB" id="9810636at2"/>
<keyword evidence="5" id="KW-0472">Membrane</keyword>
<dbReference type="GO" id="GO:0046872">
    <property type="term" value="F:metal ion binding"/>
    <property type="evidence" value="ECO:0007669"/>
    <property type="project" value="InterPro"/>
</dbReference>
<dbReference type="PANTHER" id="PTHR42953">
    <property type="entry name" value="HIGH-AFFINITY ZINC UPTAKE SYSTEM PROTEIN ZNUA-RELATED"/>
    <property type="match status" value="1"/>
</dbReference>
<dbReference type="PANTHER" id="PTHR42953:SF3">
    <property type="entry name" value="HIGH-AFFINITY ZINC UPTAKE SYSTEM PROTEIN ZNUA"/>
    <property type="match status" value="1"/>
</dbReference>
<dbReference type="PROSITE" id="PS51257">
    <property type="entry name" value="PROKAR_LIPOPROTEIN"/>
    <property type="match status" value="1"/>
</dbReference>
<sequence>MKGKSIKYGIILLILTYIFVGCSPITLMEESSIEELEVQDGEVVMEPRIKMFASFYPLYDFAKKVGGDLVDVSVVVPHAIDPHSFDPSPRIIAQLETADVLIYNGLGMEPWIDGVLEIFKDKNTIIIEANKGLELIKFEEDNGYHHHEHDHHHHDGEYDPHIWMDPINVIKIAEGIKDAFVEIDPENIGYYEENYINFRNQLKNLDKDFIEGLEKAVGRRILVSHSAFGYLANRYNIKEIAVSGVSPHQEPSPGRLAELTEKAKEFNLKYIFFEGLANPRTAEILGEEANLEVLTLYNIEGLTEEQREFGEDYLSLMYKNLENLKKALVE</sequence>
<dbReference type="InterPro" id="IPR006129">
    <property type="entry name" value="AdhesinB"/>
</dbReference>
<organism evidence="6 7">
    <name type="scientific">Natronincola ferrireducens</name>
    <dbReference type="NCBI Taxonomy" id="393762"/>
    <lineage>
        <taxon>Bacteria</taxon>
        <taxon>Bacillati</taxon>
        <taxon>Bacillota</taxon>
        <taxon>Clostridia</taxon>
        <taxon>Peptostreptococcales</taxon>
        <taxon>Natronincolaceae</taxon>
        <taxon>Natronincola</taxon>
    </lineage>
</organism>
<dbReference type="Gene3D" id="3.40.50.1980">
    <property type="entry name" value="Nitrogenase molybdenum iron protein domain"/>
    <property type="match status" value="2"/>
</dbReference>
<dbReference type="PRINTS" id="PR00690">
    <property type="entry name" value="ADHESNFAMILY"/>
</dbReference>
<dbReference type="SUPFAM" id="SSF53807">
    <property type="entry name" value="Helical backbone' metal receptor"/>
    <property type="match status" value="1"/>
</dbReference>
<evidence type="ECO:0000256" key="3">
    <source>
        <dbReference type="ARBA" id="ARBA00022729"/>
    </source>
</evidence>
<dbReference type="GO" id="GO:0007155">
    <property type="term" value="P:cell adhesion"/>
    <property type="evidence" value="ECO:0007669"/>
    <property type="project" value="InterPro"/>
</dbReference>
<name>A0A1G8YHX5_9FIRM</name>
<evidence type="ECO:0000256" key="2">
    <source>
        <dbReference type="ARBA" id="ARBA00022448"/>
    </source>
</evidence>
<accession>A0A1G8YHX5</accession>
<dbReference type="STRING" id="393762.SAMN05660472_00544"/>
<dbReference type="InterPro" id="IPR006128">
    <property type="entry name" value="Lipoprotein_PsaA-like"/>
</dbReference>
<keyword evidence="2 4" id="KW-0813">Transport</keyword>
<dbReference type="InterPro" id="IPR050492">
    <property type="entry name" value="Bact_metal-bind_prot9"/>
</dbReference>
<keyword evidence="3" id="KW-0732">Signal</keyword>
<evidence type="ECO:0000313" key="6">
    <source>
        <dbReference type="EMBL" id="SDK02247.1"/>
    </source>
</evidence>
<feature type="transmembrane region" description="Helical" evidence="5">
    <location>
        <begin position="6"/>
        <end position="27"/>
    </location>
</feature>
<keyword evidence="5" id="KW-0812">Transmembrane</keyword>
<dbReference type="Pfam" id="PF01297">
    <property type="entry name" value="ZnuA"/>
    <property type="match status" value="1"/>
</dbReference>
<evidence type="ECO:0000313" key="7">
    <source>
        <dbReference type="Proteomes" id="UP000198718"/>
    </source>
</evidence>
<dbReference type="Proteomes" id="UP000198718">
    <property type="component" value="Unassembled WGS sequence"/>
</dbReference>
<dbReference type="PRINTS" id="PR00691">
    <property type="entry name" value="ADHESINB"/>
</dbReference>
<dbReference type="RefSeq" id="WP_090549920.1">
    <property type="nucleotide sequence ID" value="NZ_FNFP01000001.1"/>
</dbReference>
<reference evidence="6 7" key="1">
    <citation type="submission" date="2016-10" db="EMBL/GenBank/DDBJ databases">
        <authorList>
            <person name="de Groot N.N."/>
        </authorList>
    </citation>
    <scope>NUCLEOTIDE SEQUENCE [LARGE SCALE GENOMIC DNA]</scope>
    <source>
        <strain evidence="6 7">DSM 18346</strain>
    </source>
</reference>
<evidence type="ECO:0000256" key="1">
    <source>
        <dbReference type="ARBA" id="ARBA00011028"/>
    </source>
</evidence>
<dbReference type="GO" id="GO:0030001">
    <property type="term" value="P:metal ion transport"/>
    <property type="evidence" value="ECO:0007669"/>
    <property type="project" value="InterPro"/>
</dbReference>
<comment type="similarity">
    <text evidence="1 4">Belongs to the bacterial solute-binding protein 9 family.</text>
</comment>
<gene>
    <name evidence="6" type="ORF">SAMN05660472_00544</name>
</gene>
<proteinExistence type="inferred from homology"/>
<evidence type="ECO:0000256" key="4">
    <source>
        <dbReference type="RuleBase" id="RU003512"/>
    </source>
</evidence>
<dbReference type="AlphaFoldDB" id="A0A1G8YHX5"/>
<evidence type="ECO:0000256" key="5">
    <source>
        <dbReference type="SAM" id="Phobius"/>
    </source>
</evidence>